<reference evidence="10 11" key="1">
    <citation type="submission" date="2019-08" db="EMBL/GenBank/DDBJ databases">
        <title>In-depth cultivation of the pig gut microbiome towards novel bacterial diversity and tailored functional studies.</title>
        <authorList>
            <person name="Wylensek D."/>
            <person name="Hitch T.C.A."/>
            <person name="Clavel T."/>
        </authorList>
    </citation>
    <scope>NUCLEOTIDE SEQUENCE [LARGE SCALE GENOMIC DNA]</scope>
    <source>
        <strain evidence="10 11">RF-744-FAT-4</strain>
    </source>
</reference>
<organism evidence="10 11">
    <name type="scientific">Pseudoramibacter porci</name>
    <dbReference type="NCBI Taxonomy" id="2606631"/>
    <lineage>
        <taxon>Bacteria</taxon>
        <taxon>Bacillati</taxon>
        <taxon>Bacillota</taxon>
        <taxon>Clostridia</taxon>
        <taxon>Eubacteriales</taxon>
        <taxon>Eubacteriaceae</taxon>
        <taxon>Pseudoramibacter</taxon>
    </lineage>
</organism>
<evidence type="ECO:0000313" key="11">
    <source>
        <dbReference type="Proteomes" id="UP000461754"/>
    </source>
</evidence>
<dbReference type="InterPro" id="IPR000089">
    <property type="entry name" value="Biotin_lipoyl"/>
</dbReference>
<evidence type="ECO:0000256" key="5">
    <source>
        <dbReference type="ARBA" id="ARBA00023098"/>
    </source>
</evidence>
<sequence>MEFNQILELIDHFDQSDAVSLKWTHEGDALVLKKAGAFPPKAVAAAAPAAVQAPAPVAMSAAPAPAAGVPAAEPSEAAASDDTINAPLVGTFYQAPSPDDPPYVKAGDTVHQGDTVGLIEAMKMMSEIPAPFDCEILEVLKDNATMAEFDEPLMRVRKL</sequence>
<evidence type="ECO:0000256" key="1">
    <source>
        <dbReference type="ARBA" id="ARBA00005194"/>
    </source>
</evidence>
<dbReference type="Pfam" id="PF00364">
    <property type="entry name" value="Biotin_lipoyl"/>
    <property type="match status" value="1"/>
</dbReference>
<evidence type="ECO:0000256" key="6">
    <source>
        <dbReference type="ARBA" id="ARBA00023160"/>
    </source>
</evidence>
<evidence type="ECO:0000259" key="9">
    <source>
        <dbReference type="PROSITE" id="PS50968"/>
    </source>
</evidence>
<comment type="function">
    <text evidence="8">This protein is a component of the acetyl coenzyme A carboxylase complex; first, biotin carboxylase catalyzes the carboxylation of the carrier protein and then the transcarboxylase transfers the carboxyl group to form malonyl-CoA.</text>
</comment>
<evidence type="ECO:0000313" key="10">
    <source>
        <dbReference type="EMBL" id="MSS19328.1"/>
    </source>
</evidence>
<keyword evidence="7 8" id="KW-0092">Biotin</keyword>
<dbReference type="InterPro" id="IPR001249">
    <property type="entry name" value="AcCoA_biotinCC"/>
</dbReference>
<dbReference type="PROSITE" id="PS50968">
    <property type="entry name" value="BIOTINYL_LIPOYL"/>
    <property type="match status" value="1"/>
</dbReference>
<evidence type="ECO:0000256" key="7">
    <source>
        <dbReference type="ARBA" id="ARBA00023267"/>
    </source>
</evidence>
<dbReference type="GO" id="GO:0003989">
    <property type="term" value="F:acetyl-CoA carboxylase activity"/>
    <property type="evidence" value="ECO:0007669"/>
    <property type="project" value="InterPro"/>
</dbReference>
<keyword evidence="4 8" id="KW-0276">Fatty acid metabolism</keyword>
<comment type="caution">
    <text evidence="10">The sequence shown here is derived from an EMBL/GenBank/DDBJ whole genome shotgun (WGS) entry which is preliminary data.</text>
</comment>
<keyword evidence="11" id="KW-1185">Reference proteome</keyword>
<keyword evidence="3 8" id="KW-0444">Lipid biosynthesis</keyword>
<dbReference type="GO" id="GO:0006633">
    <property type="term" value="P:fatty acid biosynthetic process"/>
    <property type="evidence" value="ECO:0007669"/>
    <property type="project" value="UniProtKB-UniPathway"/>
</dbReference>
<dbReference type="EMBL" id="VUMO01000002">
    <property type="protein sequence ID" value="MSS19328.1"/>
    <property type="molecule type" value="Genomic_DNA"/>
</dbReference>
<feature type="domain" description="Lipoyl-binding" evidence="9">
    <location>
        <begin position="81"/>
        <end position="157"/>
    </location>
</feature>
<protein>
    <recommendedName>
        <fullName evidence="2 8">Biotin carboxyl carrier protein of acetyl-CoA carboxylase</fullName>
    </recommendedName>
</protein>
<gene>
    <name evidence="10" type="primary">accB</name>
    <name evidence="10" type="ORF">FYJ52_02730</name>
</gene>
<dbReference type="PRINTS" id="PR01071">
    <property type="entry name" value="ACOABIOTINCC"/>
</dbReference>
<dbReference type="InterPro" id="IPR050709">
    <property type="entry name" value="Biotin_Carboxyl_Carrier/Decarb"/>
</dbReference>
<evidence type="ECO:0000256" key="8">
    <source>
        <dbReference type="RuleBase" id="RU364072"/>
    </source>
</evidence>
<dbReference type="PANTHER" id="PTHR45266:SF3">
    <property type="entry name" value="OXALOACETATE DECARBOXYLASE ALPHA CHAIN"/>
    <property type="match status" value="1"/>
</dbReference>
<dbReference type="Gene3D" id="2.40.50.100">
    <property type="match status" value="1"/>
</dbReference>
<name>A0A7X2T9Z9_9FIRM</name>
<dbReference type="Proteomes" id="UP000461754">
    <property type="component" value="Unassembled WGS sequence"/>
</dbReference>
<evidence type="ECO:0000256" key="3">
    <source>
        <dbReference type="ARBA" id="ARBA00022516"/>
    </source>
</evidence>
<dbReference type="SUPFAM" id="SSF51230">
    <property type="entry name" value="Single hybrid motif"/>
    <property type="match status" value="1"/>
</dbReference>
<dbReference type="CDD" id="cd06850">
    <property type="entry name" value="biotinyl_domain"/>
    <property type="match status" value="1"/>
</dbReference>
<comment type="pathway">
    <text evidence="1 8">Lipid metabolism; fatty acid biosynthesis.</text>
</comment>
<dbReference type="InterPro" id="IPR001882">
    <property type="entry name" value="Biotin_BS"/>
</dbReference>
<evidence type="ECO:0000256" key="2">
    <source>
        <dbReference type="ARBA" id="ARBA00017562"/>
    </source>
</evidence>
<dbReference type="NCBIfam" id="TIGR00531">
    <property type="entry name" value="BCCP"/>
    <property type="match status" value="1"/>
</dbReference>
<keyword evidence="6 8" id="KW-0275">Fatty acid biosynthesis</keyword>
<dbReference type="PROSITE" id="PS00188">
    <property type="entry name" value="BIOTIN"/>
    <property type="match status" value="1"/>
</dbReference>
<keyword evidence="5 8" id="KW-0443">Lipid metabolism</keyword>
<dbReference type="RefSeq" id="WP_154575725.1">
    <property type="nucleotide sequence ID" value="NZ_VUMO01000002.1"/>
</dbReference>
<dbReference type="UniPathway" id="UPA00094"/>
<dbReference type="InterPro" id="IPR011053">
    <property type="entry name" value="Single_hybrid_motif"/>
</dbReference>
<proteinExistence type="predicted"/>
<dbReference type="PANTHER" id="PTHR45266">
    <property type="entry name" value="OXALOACETATE DECARBOXYLASE ALPHA CHAIN"/>
    <property type="match status" value="1"/>
</dbReference>
<dbReference type="GO" id="GO:0009317">
    <property type="term" value="C:acetyl-CoA carboxylase complex"/>
    <property type="evidence" value="ECO:0007669"/>
    <property type="project" value="InterPro"/>
</dbReference>
<evidence type="ECO:0000256" key="4">
    <source>
        <dbReference type="ARBA" id="ARBA00022832"/>
    </source>
</evidence>
<accession>A0A7X2T9Z9</accession>
<dbReference type="AlphaFoldDB" id="A0A7X2T9Z9"/>